<dbReference type="RefSeq" id="WP_006055985.1">
    <property type="nucleotide sequence ID" value="NZ_CP048739.1"/>
</dbReference>
<accession>A0A6C0UNK4</accession>
<sequence length="117" mass="11890">MVMNTRTDDLGIGVSAIATAGSVVLAAYLLFTEVTTLPSSTEPATGLESGNPFILVLAALPIFLSAVGLIGAYYGRPEALAIGGVLLLVLGVLGLNIGFFYLAIGAALLLGYVFTAL</sequence>
<proteinExistence type="predicted"/>
<evidence type="ECO:0000256" key="1">
    <source>
        <dbReference type="SAM" id="Phobius"/>
    </source>
</evidence>
<evidence type="ECO:0000313" key="3">
    <source>
        <dbReference type="Proteomes" id="UP000465846"/>
    </source>
</evidence>
<keyword evidence="1" id="KW-0472">Membrane</keyword>
<feature type="transmembrane region" description="Helical" evidence="1">
    <location>
        <begin position="86"/>
        <end position="114"/>
    </location>
</feature>
<feature type="transmembrane region" description="Helical" evidence="1">
    <location>
        <begin position="51"/>
        <end position="74"/>
    </location>
</feature>
<reference evidence="2 3" key="1">
    <citation type="submission" date="2020-02" db="EMBL/GenBank/DDBJ databases">
        <title>Whole genome sequence of Halogeometricum borinquense strain wsp4.</title>
        <authorList>
            <person name="Verma D.K."/>
            <person name="Gopal K."/>
            <person name="Prasad E.S."/>
        </authorList>
    </citation>
    <scope>NUCLEOTIDE SEQUENCE [LARGE SCALE GENOMIC DNA]</scope>
    <source>
        <strain evidence="3">wsp4</strain>
    </source>
</reference>
<dbReference type="AlphaFoldDB" id="A0A6C0UNK4"/>
<protein>
    <submittedName>
        <fullName evidence="2">Uncharacterized protein</fullName>
    </submittedName>
</protein>
<gene>
    <name evidence="2" type="ORF">G3I44_14900</name>
</gene>
<dbReference type="GeneID" id="9989158"/>
<name>A0A6C0UNK4_9EURY</name>
<evidence type="ECO:0000313" key="2">
    <source>
        <dbReference type="EMBL" id="QIB75469.1"/>
    </source>
</evidence>
<organism evidence="2 3">
    <name type="scientific">Halogeometricum borinquense</name>
    <dbReference type="NCBI Taxonomy" id="60847"/>
    <lineage>
        <taxon>Archaea</taxon>
        <taxon>Methanobacteriati</taxon>
        <taxon>Methanobacteriota</taxon>
        <taxon>Stenosarchaea group</taxon>
        <taxon>Halobacteria</taxon>
        <taxon>Halobacteriales</taxon>
        <taxon>Haloferacaceae</taxon>
        <taxon>Halogeometricum</taxon>
    </lineage>
</organism>
<dbReference type="EMBL" id="CP048739">
    <property type="protein sequence ID" value="QIB75469.1"/>
    <property type="molecule type" value="Genomic_DNA"/>
</dbReference>
<keyword evidence="1" id="KW-1133">Transmembrane helix</keyword>
<dbReference type="Proteomes" id="UP000465846">
    <property type="component" value="Chromosome"/>
</dbReference>
<keyword evidence="1" id="KW-0812">Transmembrane</keyword>
<feature type="transmembrane region" description="Helical" evidence="1">
    <location>
        <begin position="12"/>
        <end position="31"/>
    </location>
</feature>